<evidence type="ECO:0000256" key="4">
    <source>
        <dbReference type="ARBA" id="ARBA00022857"/>
    </source>
</evidence>
<dbReference type="AlphaFoldDB" id="A0AAV8TWI5"/>
<reference evidence="14 15" key="1">
    <citation type="submission" date="2021-09" db="EMBL/GenBank/DDBJ databases">
        <title>Genomic insights and catalytic innovation underlie evolution of tropane alkaloids biosynthesis.</title>
        <authorList>
            <person name="Wang Y.-J."/>
            <person name="Tian T."/>
            <person name="Huang J.-P."/>
            <person name="Huang S.-X."/>
        </authorList>
    </citation>
    <scope>NUCLEOTIDE SEQUENCE [LARGE SCALE GENOMIC DNA]</scope>
    <source>
        <strain evidence="14">KIB-2018</strain>
        <tissue evidence="14">Leaf</tissue>
    </source>
</reference>
<keyword evidence="9" id="KW-0793">Thylakoid</keyword>
<evidence type="ECO:0000256" key="9">
    <source>
        <dbReference type="ARBA" id="ARBA00023078"/>
    </source>
</evidence>
<dbReference type="GO" id="GO:0048038">
    <property type="term" value="F:quinone binding"/>
    <property type="evidence" value="ECO:0007669"/>
    <property type="project" value="UniProtKB-KW"/>
</dbReference>
<evidence type="ECO:0000256" key="13">
    <source>
        <dbReference type="SAM" id="Phobius"/>
    </source>
</evidence>
<comment type="catalytic activity">
    <reaction evidence="11">
        <text>a plastoquinone + NADPH + (n+1) H(+)(in) = a plastoquinol + NADP(+) + n H(+)(out)</text>
        <dbReference type="Rhea" id="RHEA:42612"/>
        <dbReference type="Rhea" id="RHEA-COMP:9561"/>
        <dbReference type="Rhea" id="RHEA-COMP:9562"/>
        <dbReference type="ChEBI" id="CHEBI:15378"/>
        <dbReference type="ChEBI" id="CHEBI:17757"/>
        <dbReference type="ChEBI" id="CHEBI:57783"/>
        <dbReference type="ChEBI" id="CHEBI:58349"/>
        <dbReference type="ChEBI" id="CHEBI:62192"/>
    </reaction>
</comment>
<dbReference type="EMBL" id="JAIWQS010000003">
    <property type="protein sequence ID" value="KAJ8770088.1"/>
    <property type="molecule type" value="Genomic_DNA"/>
</dbReference>
<keyword evidence="5" id="KW-0618">Plastoquinone</keyword>
<organism evidence="14 15">
    <name type="scientific">Erythroxylum novogranatense</name>
    <dbReference type="NCBI Taxonomy" id="1862640"/>
    <lineage>
        <taxon>Eukaryota</taxon>
        <taxon>Viridiplantae</taxon>
        <taxon>Streptophyta</taxon>
        <taxon>Embryophyta</taxon>
        <taxon>Tracheophyta</taxon>
        <taxon>Spermatophyta</taxon>
        <taxon>Magnoliopsida</taxon>
        <taxon>eudicotyledons</taxon>
        <taxon>Gunneridae</taxon>
        <taxon>Pentapetalae</taxon>
        <taxon>rosids</taxon>
        <taxon>fabids</taxon>
        <taxon>Malpighiales</taxon>
        <taxon>Erythroxylaceae</taxon>
        <taxon>Erythroxylum</taxon>
    </lineage>
</organism>
<keyword evidence="6" id="KW-1278">Translocase</keyword>
<dbReference type="Proteomes" id="UP001159364">
    <property type="component" value="Linkage Group LG03"/>
</dbReference>
<evidence type="ECO:0000256" key="10">
    <source>
        <dbReference type="ARBA" id="ARBA00023136"/>
    </source>
</evidence>
<evidence type="ECO:0000256" key="12">
    <source>
        <dbReference type="ARBA" id="ARBA00048026"/>
    </source>
</evidence>
<name>A0AAV8TWI5_9ROSI</name>
<evidence type="ECO:0000256" key="7">
    <source>
        <dbReference type="ARBA" id="ARBA00022989"/>
    </source>
</evidence>
<accession>A0AAV8TWI5</accession>
<proteinExistence type="predicted"/>
<dbReference type="InterPro" id="IPR019654">
    <property type="entry name" value="NADH-quinone_OxRdatse_su_L"/>
</dbReference>
<evidence type="ECO:0000256" key="2">
    <source>
        <dbReference type="ARBA" id="ARBA00022692"/>
    </source>
</evidence>
<dbReference type="Pfam" id="PF10716">
    <property type="entry name" value="NdhL"/>
    <property type="match status" value="1"/>
</dbReference>
<feature type="transmembrane region" description="Helical" evidence="13">
    <location>
        <begin position="149"/>
        <end position="169"/>
    </location>
</feature>
<evidence type="ECO:0000256" key="8">
    <source>
        <dbReference type="ARBA" id="ARBA00023027"/>
    </source>
</evidence>
<dbReference type="GO" id="GO:0016020">
    <property type="term" value="C:membrane"/>
    <property type="evidence" value="ECO:0007669"/>
    <property type="project" value="UniProtKB-SubCell"/>
</dbReference>
<evidence type="ECO:0000256" key="1">
    <source>
        <dbReference type="ARBA" id="ARBA00004141"/>
    </source>
</evidence>
<evidence type="ECO:0000256" key="3">
    <source>
        <dbReference type="ARBA" id="ARBA00022719"/>
    </source>
</evidence>
<evidence type="ECO:0000256" key="6">
    <source>
        <dbReference type="ARBA" id="ARBA00022967"/>
    </source>
</evidence>
<evidence type="ECO:0000313" key="14">
    <source>
        <dbReference type="EMBL" id="KAJ8770088.1"/>
    </source>
</evidence>
<keyword evidence="15" id="KW-1185">Reference proteome</keyword>
<gene>
    <name evidence="14" type="ORF">K2173_010133</name>
</gene>
<comment type="subcellular location">
    <subcellularLocation>
        <location evidence="1">Membrane</location>
        <topology evidence="1">Multi-pass membrane protein</topology>
    </subcellularLocation>
</comment>
<dbReference type="GO" id="GO:0016655">
    <property type="term" value="F:oxidoreductase activity, acting on NAD(P)H, quinone or similar compound as acceptor"/>
    <property type="evidence" value="ECO:0007669"/>
    <property type="project" value="InterPro"/>
</dbReference>
<comment type="catalytic activity">
    <reaction evidence="12">
        <text>a plastoquinone + NADH + (n+1) H(+)(in) = a plastoquinol + NAD(+) + n H(+)(out)</text>
        <dbReference type="Rhea" id="RHEA:42608"/>
        <dbReference type="Rhea" id="RHEA-COMP:9561"/>
        <dbReference type="Rhea" id="RHEA-COMP:9562"/>
        <dbReference type="ChEBI" id="CHEBI:15378"/>
        <dbReference type="ChEBI" id="CHEBI:17757"/>
        <dbReference type="ChEBI" id="CHEBI:57540"/>
        <dbReference type="ChEBI" id="CHEBI:57945"/>
        <dbReference type="ChEBI" id="CHEBI:62192"/>
    </reaction>
</comment>
<sequence length="210" mass="24705">MTYYSCSLCSNFPTPLPPLSHRFTNSPLHSSSNFNSFVKPKLHLDKVSFSFFVCNSKNLNFKQKVASTNRKHEEHHDDTNKTNLAIQIAAVLATVEQPALAVTGVNNEEDPIWVLIQLAIVAFFYFILTPPIIMNWLRIRWYKRNLLEMYLQFMFVFIFFPGIILWAPFLNFRKFPRDPSMKYPWSTPKDPSKVKNYYLRYPFATPDDYE</sequence>
<keyword evidence="8" id="KW-0520">NAD</keyword>
<keyword evidence="4" id="KW-0521">NADP</keyword>
<evidence type="ECO:0008006" key="16">
    <source>
        <dbReference type="Google" id="ProtNLM"/>
    </source>
</evidence>
<protein>
    <recommendedName>
        <fullName evidence="16">NAD(P)H-quinone oxidoreductase subunit L, chloroplastic</fullName>
    </recommendedName>
</protein>
<dbReference type="PANTHER" id="PTHR36727">
    <property type="entry name" value="NAD(P)H-QUINONE OXIDOREDUCTASE SUBUNIT L, CHLOROPLASTIC"/>
    <property type="match status" value="1"/>
</dbReference>
<keyword evidence="3" id="KW-0874">Quinone</keyword>
<keyword evidence="2 13" id="KW-0812">Transmembrane</keyword>
<evidence type="ECO:0000256" key="11">
    <source>
        <dbReference type="ARBA" id="ARBA00047726"/>
    </source>
</evidence>
<dbReference type="PANTHER" id="PTHR36727:SF2">
    <property type="entry name" value="NAD(P)H-QUINONE OXIDOREDUCTASE SUBUNIT L, CHLOROPLASTIC"/>
    <property type="match status" value="1"/>
</dbReference>
<keyword evidence="7 13" id="KW-1133">Transmembrane helix</keyword>
<keyword evidence="10 13" id="KW-0472">Membrane</keyword>
<evidence type="ECO:0000256" key="5">
    <source>
        <dbReference type="ARBA" id="ARBA00022957"/>
    </source>
</evidence>
<evidence type="ECO:0000313" key="15">
    <source>
        <dbReference type="Proteomes" id="UP001159364"/>
    </source>
</evidence>
<feature type="transmembrane region" description="Helical" evidence="13">
    <location>
        <begin position="112"/>
        <end position="137"/>
    </location>
</feature>
<comment type="caution">
    <text evidence="14">The sequence shown here is derived from an EMBL/GenBank/DDBJ whole genome shotgun (WGS) entry which is preliminary data.</text>
</comment>